<dbReference type="PANTHER" id="PTHR46797">
    <property type="entry name" value="HTH-TYPE TRANSCRIPTIONAL REGULATOR"/>
    <property type="match status" value="1"/>
</dbReference>
<name>A0A562QKD1_9BACI</name>
<feature type="domain" description="HTH cro/C1-type" evidence="4">
    <location>
        <begin position="14"/>
        <end position="68"/>
    </location>
</feature>
<sequence length="193" mass="22171">MEKDQLSRLIGYRLKKLRHNRGWSLDTLASHSGVSKPMLGQIERGESNPTVSTLWKVAKSLNVSFSAFLEEQQPSVKVIRYTEIESITDHNGSFQVFPLFSKEINKPFELYTVQLSKACKHLAEAHPSGVEEYLLVQKGEVTIELSEEVYKLEKGDGIHFLADQQHAYVNHNKTEDCILTILIFYPTKHYQYE</sequence>
<dbReference type="InterPro" id="IPR011051">
    <property type="entry name" value="RmlC_Cupin_sf"/>
</dbReference>
<accession>A0A562QKD1</accession>
<dbReference type="InterPro" id="IPR014710">
    <property type="entry name" value="RmlC-like_jellyroll"/>
</dbReference>
<evidence type="ECO:0000256" key="2">
    <source>
        <dbReference type="ARBA" id="ARBA00023125"/>
    </source>
</evidence>
<dbReference type="SUPFAM" id="SSF51182">
    <property type="entry name" value="RmlC-like cupins"/>
    <property type="match status" value="1"/>
</dbReference>
<evidence type="ECO:0000259" key="4">
    <source>
        <dbReference type="PROSITE" id="PS50943"/>
    </source>
</evidence>
<keyword evidence="3" id="KW-0804">Transcription</keyword>
<comment type="caution">
    <text evidence="5">The sequence shown here is derived from an EMBL/GenBank/DDBJ whole genome shotgun (WGS) entry which is preliminary data.</text>
</comment>
<dbReference type="SUPFAM" id="SSF47413">
    <property type="entry name" value="lambda repressor-like DNA-binding domains"/>
    <property type="match status" value="1"/>
</dbReference>
<evidence type="ECO:0000256" key="1">
    <source>
        <dbReference type="ARBA" id="ARBA00023015"/>
    </source>
</evidence>
<dbReference type="GO" id="GO:0005829">
    <property type="term" value="C:cytosol"/>
    <property type="evidence" value="ECO:0007669"/>
    <property type="project" value="TreeGrafter"/>
</dbReference>
<dbReference type="Proteomes" id="UP000315711">
    <property type="component" value="Unassembled WGS sequence"/>
</dbReference>
<keyword evidence="1" id="KW-0805">Transcription regulation</keyword>
<dbReference type="OrthoDB" id="9781521at2"/>
<organism evidence="5 6">
    <name type="scientific">Halalkalibacter nanhaiisediminis</name>
    <dbReference type="NCBI Taxonomy" id="688079"/>
    <lineage>
        <taxon>Bacteria</taxon>
        <taxon>Bacillati</taxon>
        <taxon>Bacillota</taxon>
        <taxon>Bacilli</taxon>
        <taxon>Bacillales</taxon>
        <taxon>Bacillaceae</taxon>
        <taxon>Halalkalibacter</taxon>
    </lineage>
</organism>
<dbReference type="PROSITE" id="PS50943">
    <property type="entry name" value="HTH_CROC1"/>
    <property type="match status" value="1"/>
</dbReference>
<keyword evidence="2" id="KW-0238">DNA-binding</keyword>
<dbReference type="InterPro" id="IPR001387">
    <property type="entry name" value="Cro/C1-type_HTH"/>
</dbReference>
<dbReference type="EMBL" id="VLKZ01000004">
    <property type="protein sequence ID" value="TWI57199.1"/>
    <property type="molecule type" value="Genomic_DNA"/>
</dbReference>
<dbReference type="Pfam" id="PF01381">
    <property type="entry name" value="HTH_3"/>
    <property type="match status" value="1"/>
</dbReference>
<evidence type="ECO:0000256" key="3">
    <source>
        <dbReference type="ARBA" id="ARBA00023163"/>
    </source>
</evidence>
<dbReference type="SMART" id="SM00530">
    <property type="entry name" value="HTH_XRE"/>
    <property type="match status" value="1"/>
</dbReference>
<dbReference type="Gene3D" id="2.60.120.10">
    <property type="entry name" value="Jelly Rolls"/>
    <property type="match status" value="1"/>
</dbReference>
<dbReference type="CDD" id="cd00093">
    <property type="entry name" value="HTH_XRE"/>
    <property type="match status" value="1"/>
</dbReference>
<dbReference type="PANTHER" id="PTHR46797:SF23">
    <property type="entry name" value="HTH-TYPE TRANSCRIPTIONAL REGULATOR SUTR"/>
    <property type="match status" value="1"/>
</dbReference>
<dbReference type="RefSeq" id="WP_144450212.1">
    <property type="nucleotide sequence ID" value="NZ_VLKZ01000004.1"/>
</dbReference>
<dbReference type="Gene3D" id="1.10.260.40">
    <property type="entry name" value="lambda repressor-like DNA-binding domains"/>
    <property type="match status" value="1"/>
</dbReference>
<proteinExistence type="predicted"/>
<dbReference type="InterPro" id="IPR013096">
    <property type="entry name" value="Cupin_2"/>
</dbReference>
<dbReference type="InterPro" id="IPR010982">
    <property type="entry name" value="Lambda_DNA-bd_dom_sf"/>
</dbReference>
<dbReference type="GO" id="GO:0003677">
    <property type="term" value="F:DNA binding"/>
    <property type="evidence" value="ECO:0007669"/>
    <property type="project" value="UniProtKB-KW"/>
</dbReference>
<reference evidence="5 6" key="1">
    <citation type="journal article" date="2015" name="Stand. Genomic Sci.">
        <title>Genomic Encyclopedia of Bacterial and Archaeal Type Strains, Phase III: the genomes of soil and plant-associated and newly described type strains.</title>
        <authorList>
            <person name="Whitman W.B."/>
            <person name="Woyke T."/>
            <person name="Klenk H.P."/>
            <person name="Zhou Y."/>
            <person name="Lilburn T.G."/>
            <person name="Beck B.J."/>
            <person name="De Vos P."/>
            <person name="Vandamme P."/>
            <person name="Eisen J.A."/>
            <person name="Garrity G."/>
            <person name="Hugenholtz P."/>
            <person name="Kyrpides N.C."/>
        </authorList>
    </citation>
    <scope>NUCLEOTIDE SEQUENCE [LARGE SCALE GENOMIC DNA]</scope>
    <source>
        <strain evidence="5 6">CGMCC 1.10116</strain>
    </source>
</reference>
<protein>
    <submittedName>
        <fullName evidence="5">XRE family transcriptional regulator</fullName>
    </submittedName>
</protein>
<dbReference type="Pfam" id="PF07883">
    <property type="entry name" value="Cupin_2"/>
    <property type="match status" value="1"/>
</dbReference>
<dbReference type="InterPro" id="IPR050807">
    <property type="entry name" value="TransReg_Diox_bact_type"/>
</dbReference>
<dbReference type="GO" id="GO:0003700">
    <property type="term" value="F:DNA-binding transcription factor activity"/>
    <property type="evidence" value="ECO:0007669"/>
    <property type="project" value="TreeGrafter"/>
</dbReference>
<dbReference type="CDD" id="cd02209">
    <property type="entry name" value="cupin_XRE_C"/>
    <property type="match status" value="1"/>
</dbReference>
<evidence type="ECO:0000313" key="6">
    <source>
        <dbReference type="Proteomes" id="UP000315711"/>
    </source>
</evidence>
<keyword evidence="6" id="KW-1185">Reference proteome</keyword>
<gene>
    <name evidence="5" type="ORF">IQ10_01905</name>
</gene>
<evidence type="ECO:0000313" key="5">
    <source>
        <dbReference type="EMBL" id="TWI57199.1"/>
    </source>
</evidence>
<dbReference type="AlphaFoldDB" id="A0A562QKD1"/>